<gene>
    <name evidence="2" type="ORF">SK128_006580</name>
</gene>
<dbReference type="Proteomes" id="UP001381693">
    <property type="component" value="Unassembled WGS sequence"/>
</dbReference>
<feature type="region of interest" description="Disordered" evidence="1">
    <location>
        <begin position="1"/>
        <end position="59"/>
    </location>
</feature>
<reference evidence="2 3" key="1">
    <citation type="submission" date="2023-11" db="EMBL/GenBank/DDBJ databases">
        <title>Halocaridina rubra genome assembly.</title>
        <authorList>
            <person name="Smith C."/>
        </authorList>
    </citation>
    <scope>NUCLEOTIDE SEQUENCE [LARGE SCALE GENOMIC DNA]</scope>
    <source>
        <strain evidence="2">EP-1</strain>
        <tissue evidence="2">Whole</tissue>
    </source>
</reference>
<sequence length="71" mass="7295">MSGVGSPPSATHLQLPGEGGATAGGASAHAHHLVRMRINPKSPPTTPITPTCPITPGFMPITHFGEENIME</sequence>
<organism evidence="2 3">
    <name type="scientific">Halocaridina rubra</name>
    <name type="common">Hawaiian red shrimp</name>
    <dbReference type="NCBI Taxonomy" id="373956"/>
    <lineage>
        <taxon>Eukaryota</taxon>
        <taxon>Metazoa</taxon>
        <taxon>Ecdysozoa</taxon>
        <taxon>Arthropoda</taxon>
        <taxon>Crustacea</taxon>
        <taxon>Multicrustacea</taxon>
        <taxon>Malacostraca</taxon>
        <taxon>Eumalacostraca</taxon>
        <taxon>Eucarida</taxon>
        <taxon>Decapoda</taxon>
        <taxon>Pleocyemata</taxon>
        <taxon>Caridea</taxon>
        <taxon>Atyoidea</taxon>
        <taxon>Atyidae</taxon>
        <taxon>Halocaridina</taxon>
    </lineage>
</organism>
<keyword evidence="3" id="KW-1185">Reference proteome</keyword>
<accession>A0AAN8WTY6</accession>
<proteinExistence type="predicted"/>
<evidence type="ECO:0000313" key="3">
    <source>
        <dbReference type="Proteomes" id="UP001381693"/>
    </source>
</evidence>
<evidence type="ECO:0000256" key="1">
    <source>
        <dbReference type="SAM" id="MobiDB-lite"/>
    </source>
</evidence>
<dbReference type="AlphaFoldDB" id="A0AAN8WTY6"/>
<feature type="non-terminal residue" evidence="2">
    <location>
        <position position="71"/>
    </location>
</feature>
<dbReference type="EMBL" id="JAXCGZ010015451">
    <property type="protein sequence ID" value="KAK7070256.1"/>
    <property type="molecule type" value="Genomic_DNA"/>
</dbReference>
<comment type="caution">
    <text evidence="2">The sequence shown here is derived from an EMBL/GenBank/DDBJ whole genome shotgun (WGS) entry which is preliminary data.</text>
</comment>
<protein>
    <submittedName>
        <fullName evidence="2">Uncharacterized protein</fullName>
    </submittedName>
</protein>
<name>A0AAN8WTY6_HALRR</name>
<evidence type="ECO:0000313" key="2">
    <source>
        <dbReference type="EMBL" id="KAK7070256.1"/>
    </source>
</evidence>